<dbReference type="InterPro" id="IPR007295">
    <property type="entry name" value="DUF402"/>
</dbReference>
<dbReference type="Gene3D" id="2.40.380.10">
    <property type="entry name" value="FomD-like"/>
    <property type="match status" value="1"/>
</dbReference>
<protein>
    <submittedName>
        <fullName evidence="2">Uncharacterized protein DUF402</fullName>
    </submittedName>
</protein>
<comment type="caution">
    <text evidence="2">The sequence shown here is derived from an EMBL/GenBank/DDBJ whole genome shotgun (WGS) entry which is preliminary data.</text>
</comment>
<evidence type="ECO:0000313" key="3">
    <source>
        <dbReference type="Proteomes" id="UP000320806"/>
    </source>
</evidence>
<dbReference type="Proteomes" id="UP000320806">
    <property type="component" value="Unassembled WGS sequence"/>
</dbReference>
<dbReference type="RefSeq" id="WP_141927947.1">
    <property type="nucleotide sequence ID" value="NZ_BAABCI010000002.1"/>
</dbReference>
<sequence length="282" mass="31336">MRLPIGSTDVTPSGGTITLIGRRGEGWEPIVADPIPVAEAIELCRAEADVRDRTGTVLVVDDGTSERFPFGQEITWHYSRSIDTARVVADDADSLVAWIPSGAAGLAAVGIDDRRAREVPIEQRFTLPWKMAERSWTGHGVLRVAPVGMPWSVWYFWSGEGQFDGWYVNLELPHSRPVTGEDRTHSSDLVLDLWVDAGRDGTQDVWLKDADELDAAVAQGRYTPEQANAVRSIGEYAVRTMIEPLSAPMSQPWHVWLPPEELDRSLLLPDTEIVRRTRELTG</sequence>
<keyword evidence="3" id="KW-1185">Reference proteome</keyword>
<organism evidence="2 3">
    <name type="scientific">Yimella lutea</name>
    <dbReference type="NCBI Taxonomy" id="587872"/>
    <lineage>
        <taxon>Bacteria</taxon>
        <taxon>Bacillati</taxon>
        <taxon>Actinomycetota</taxon>
        <taxon>Actinomycetes</taxon>
        <taxon>Micrococcales</taxon>
        <taxon>Dermacoccaceae</taxon>
        <taxon>Yimella</taxon>
    </lineage>
</organism>
<evidence type="ECO:0000259" key="1">
    <source>
        <dbReference type="Pfam" id="PF04167"/>
    </source>
</evidence>
<evidence type="ECO:0000313" key="2">
    <source>
        <dbReference type="EMBL" id="TQJ14011.1"/>
    </source>
</evidence>
<dbReference type="AlphaFoldDB" id="A0A542EFB0"/>
<dbReference type="SUPFAM" id="SSF159234">
    <property type="entry name" value="FomD-like"/>
    <property type="match status" value="1"/>
</dbReference>
<accession>A0A542EFB0</accession>
<reference evidence="2 3" key="1">
    <citation type="submission" date="2019-06" db="EMBL/GenBank/DDBJ databases">
        <title>Sequencing the genomes of 1000 actinobacteria strains.</title>
        <authorList>
            <person name="Klenk H.-P."/>
        </authorList>
    </citation>
    <scope>NUCLEOTIDE SEQUENCE [LARGE SCALE GENOMIC DNA]</scope>
    <source>
        <strain evidence="2 3">DSM 19828</strain>
    </source>
</reference>
<dbReference type="OrthoDB" id="3815685at2"/>
<gene>
    <name evidence="2" type="ORF">FB459_1453</name>
</gene>
<proteinExistence type="predicted"/>
<feature type="domain" description="DUF402" evidence="1">
    <location>
        <begin position="117"/>
        <end position="239"/>
    </location>
</feature>
<dbReference type="EMBL" id="VFMO01000001">
    <property type="protein sequence ID" value="TQJ14011.1"/>
    <property type="molecule type" value="Genomic_DNA"/>
</dbReference>
<dbReference type="InterPro" id="IPR035930">
    <property type="entry name" value="FomD-like_sf"/>
</dbReference>
<dbReference type="Pfam" id="PF04167">
    <property type="entry name" value="DUF402"/>
    <property type="match status" value="1"/>
</dbReference>
<name>A0A542EFB0_9MICO</name>